<accession>A0A939IX82</accession>
<organism evidence="3 4">
    <name type="scientific">Corynebacterium mendelii</name>
    <dbReference type="NCBI Taxonomy" id="2765362"/>
    <lineage>
        <taxon>Bacteria</taxon>
        <taxon>Bacillati</taxon>
        <taxon>Actinomycetota</taxon>
        <taxon>Actinomycetes</taxon>
        <taxon>Mycobacteriales</taxon>
        <taxon>Corynebacteriaceae</taxon>
        <taxon>Corynebacterium</taxon>
    </lineage>
</organism>
<dbReference type="AlphaFoldDB" id="A0A939IX82"/>
<evidence type="ECO:0000259" key="2">
    <source>
        <dbReference type="Pfam" id="PF01478"/>
    </source>
</evidence>
<gene>
    <name evidence="3" type="ORF">JZY06_01990</name>
</gene>
<evidence type="ECO:0000256" key="1">
    <source>
        <dbReference type="SAM" id="Phobius"/>
    </source>
</evidence>
<dbReference type="InterPro" id="IPR000045">
    <property type="entry name" value="Prepilin_IV_endopep_pep"/>
</dbReference>
<dbReference type="RefSeq" id="WP_377768883.1">
    <property type="nucleotide sequence ID" value="NZ_JBHUKW010000002.1"/>
</dbReference>
<feature type="transmembrane region" description="Helical" evidence="1">
    <location>
        <begin position="135"/>
        <end position="152"/>
    </location>
</feature>
<dbReference type="GO" id="GO:0016020">
    <property type="term" value="C:membrane"/>
    <property type="evidence" value="ECO:0007669"/>
    <property type="project" value="InterPro"/>
</dbReference>
<feature type="transmembrane region" description="Helical" evidence="1">
    <location>
        <begin position="104"/>
        <end position="123"/>
    </location>
</feature>
<evidence type="ECO:0000313" key="4">
    <source>
        <dbReference type="Proteomes" id="UP000664332"/>
    </source>
</evidence>
<feature type="domain" description="Prepilin type IV endopeptidase peptidase" evidence="2">
    <location>
        <begin position="23"/>
        <end position="117"/>
    </location>
</feature>
<dbReference type="Proteomes" id="UP000664332">
    <property type="component" value="Unassembled WGS sequence"/>
</dbReference>
<dbReference type="EMBL" id="JAFLEQ010000003">
    <property type="protein sequence ID" value="MBN9643402.1"/>
    <property type="molecule type" value="Genomic_DNA"/>
</dbReference>
<feature type="transmembrane region" description="Helical" evidence="1">
    <location>
        <begin position="12"/>
        <end position="32"/>
    </location>
</feature>
<name>A0A939IX82_9CORY</name>
<keyword evidence="1" id="KW-0812">Transmembrane</keyword>
<dbReference type="PROSITE" id="PS51257">
    <property type="entry name" value="PROKAR_LIPOPROTEIN"/>
    <property type="match status" value="1"/>
</dbReference>
<protein>
    <submittedName>
        <fullName evidence="3">Prepilin peptidase</fullName>
    </submittedName>
</protein>
<keyword evidence="1" id="KW-0472">Membrane</keyword>
<evidence type="ECO:0000313" key="3">
    <source>
        <dbReference type="EMBL" id="MBN9643402.1"/>
    </source>
</evidence>
<proteinExistence type="predicted"/>
<feature type="transmembrane region" description="Helical" evidence="1">
    <location>
        <begin position="38"/>
        <end position="58"/>
    </location>
</feature>
<keyword evidence="4" id="KW-1185">Reference proteome</keyword>
<keyword evidence="1" id="KW-1133">Transmembrane helix</keyword>
<comment type="caution">
    <text evidence="3">The sequence shown here is derived from an EMBL/GenBank/DDBJ whole genome shotgun (WGS) entry which is preliminary data.</text>
</comment>
<dbReference type="GO" id="GO:0004190">
    <property type="term" value="F:aspartic-type endopeptidase activity"/>
    <property type="evidence" value="ECO:0007669"/>
    <property type="project" value="InterPro"/>
</dbReference>
<dbReference type="Pfam" id="PF01478">
    <property type="entry name" value="Peptidase_A24"/>
    <property type="match status" value="1"/>
</dbReference>
<feature type="transmembrane region" description="Helical" evidence="1">
    <location>
        <begin position="65"/>
        <end position="84"/>
    </location>
</feature>
<sequence>MIICRSLTQGAVVFGLVACITVGVWAVGLAVMDCCTGFLPDVLTWPGTVAALIGAVAWGRPELAVGGLAWAVLYLVVAGCVGGVGGGDIKFAPALGTASATGGVLGVCLAIAVAAVATVVMLVAGKRDTIPHAPAMVVGCLVSVACTITGAPV</sequence>
<reference evidence="3" key="1">
    <citation type="submission" date="2021-03" db="EMBL/GenBank/DDBJ databases">
        <authorList>
            <person name="Sun Q."/>
        </authorList>
    </citation>
    <scope>NUCLEOTIDE SEQUENCE</scope>
    <source>
        <strain evidence="3">CCM 8862</strain>
    </source>
</reference>